<comment type="caution">
    <text evidence="1">The sequence shown here is derived from an EMBL/GenBank/DDBJ whole genome shotgun (WGS) entry which is preliminary data.</text>
</comment>
<sequence>MDGGNPVIHFKLVFSMKGDDPSVSYSLLTSIQYAAQSDYEVTPDILAAWQDDVIRFVDDCGADQGENHCELLAFTGDPSHPDTLTASLACNDPLSDAVFFTWSAPARRIIAVAIYCDSWSNPLYLELPDECQTLSHTLRWLRQQRYRPGGDEPGTAMRLC</sequence>
<accession>A0A2T2WTH7</accession>
<protein>
    <submittedName>
        <fullName evidence="1">Uncharacterized protein</fullName>
    </submittedName>
</protein>
<dbReference type="Proteomes" id="UP000242699">
    <property type="component" value="Unassembled WGS sequence"/>
</dbReference>
<organism evidence="1 2">
    <name type="scientific">Sulfobacillus benefaciens</name>
    <dbReference type="NCBI Taxonomy" id="453960"/>
    <lineage>
        <taxon>Bacteria</taxon>
        <taxon>Bacillati</taxon>
        <taxon>Bacillota</taxon>
        <taxon>Clostridia</taxon>
        <taxon>Eubacteriales</taxon>
        <taxon>Clostridiales Family XVII. Incertae Sedis</taxon>
        <taxon>Sulfobacillus</taxon>
    </lineage>
</organism>
<name>A0A2T2WTH7_9FIRM</name>
<proteinExistence type="predicted"/>
<dbReference type="EMBL" id="PXYT01000053">
    <property type="protein sequence ID" value="PSR25540.1"/>
    <property type="molecule type" value="Genomic_DNA"/>
</dbReference>
<dbReference type="AlphaFoldDB" id="A0A2T2WTH7"/>
<evidence type="ECO:0000313" key="2">
    <source>
        <dbReference type="Proteomes" id="UP000242699"/>
    </source>
</evidence>
<evidence type="ECO:0000313" key="1">
    <source>
        <dbReference type="EMBL" id="PSR25540.1"/>
    </source>
</evidence>
<reference evidence="1 2" key="1">
    <citation type="journal article" date="2014" name="BMC Genomics">
        <title>Comparison of environmental and isolate Sulfobacillus genomes reveals diverse carbon, sulfur, nitrogen, and hydrogen metabolisms.</title>
        <authorList>
            <person name="Justice N.B."/>
            <person name="Norman A."/>
            <person name="Brown C.T."/>
            <person name="Singh A."/>
            <person name="Thomas B.C."/>
            <person name="Banfield J.F."/>
        </authorList>
    </citation>
    <scope>NUCLEOTIDE SEQUENCE [LARGE SCALE GENOMIC DNA]</scope>
    <source>
        <strain evidence="1">AMDSBA1</strain>
    </source>
</reference>
<gene>
    <name evidence="1" type="ORF">C7B43_16675</name>
</gene>